<gene>
    <name evidence="1" type="ORF">HUK83_18280</name>
</gene>
<reference evidence="1 2" key="1">
    <citation type="submission" date="2020-06" db="EMBL/GenBank/DDBJ databases">
        <title>Description of novel acetic acid bacteria.</title>
        <authorList>
            <person name="Sombolestani A."/>
        </authorList>
    </citation>
    <scope>NUCLEOTIDE SEQUENCE [LARGE SCALE GENOMIC DNA]</scope>
    <source>
        <strain evidence="1 2">LMG 26838</strain>
    </source>
</reference>
<dbReference type="AlphaFoldDB" id="A0A850P2J9"/>
<accession>A0A850P2J9</accession>
<dbReference type="RefSeq" id="WP_176627049.1">
    <property type="nucleotide sequence ID" value="NZ_JABXXQ010000745.1"/>
</dbReference>
<evidence type="ECO:0000313" key="2">
    <source>
        <dbReference type="Proteomes" id="UP000565205"/>
    </source>
</evidence>
<organism evidence="1 2">
    <name type="scientific">Endobacter medicaginis</name>
    <dbReference type="NCBI Taxonomy" id="1181271"/>
    <lineage>
        <taxon>Bacteria</taxon>
        <taxon>Pseudomonadati</taxon>
        <taxon>Pseudomonadota</taxon>
        <taxon>Alphaproteobacteria</taxon>
        <taxon>Acetobacterales</taxon>
        <taxon>Acetobacteraceae</taxon>
        <taxon>Endobacter</taxon>
    </lineage>
</organism>
<feature type="non-terminal residue" evidence="1">
    <location>
        <position position="69"/>
    </location>
</feature>
<sequence length="69" mass="7680">MNEASPAGTLGAYATREAERYGIECLLNCVLREVALPRGEARLDYRGGDRPEALRTMTVLRMRVGRGRL</sequence>
<name>A0A850P2J9_9PROT</name>
<evidence type="ECO:0000313" key="1">
    <source>
        <dbReference type="EMBL" id="NVN32277.1"/>
    </source>
</evidence>
<protein>
    <submittedName>
        <fullName evidence="1">Uncharacterized protein</fullName>
    </submittedName>
</protein>
<proteinExistence type="predicted"/>
<comment type="caution">
    <text evidence="1">The sequence shown here is derived from an EMBL/GenBank/DDBJ whole genome shotgun (WGS) entry which is preliminary data.</text>
</comment>
<dbReference type="Proteomes" id="UP000565205">
    <property type="component" value="Unassembled WGS sequence"/>
</dbReference>
<dbReference type="EMBL" id="JABXXQ010000745">
    <property type="protein sequence ID" value="NVN32277.1"/>
    <property type="molecule type" value="Genomic_DNA"/>
</dbReference>